<evidence type="ECO:0000256" key="2">
    <source>
        <dbReference type="ARBA" id="ARBA00023315"/>
    </source>
</evidence>
<organism evidence="4 5">
    <name type="scientific">Kitasatospora kifunensis</name>
    <name type="common">Streptomyces kifunensis</name>
    <dbReference type="NCBI Taxonomy" id="58351"/>
    <lineage>
        <taxon>Bacteria</taxon>
        <taxon>Bacillati</taxon>
        <taxon>Actinomycetota</taxon>
        <taxon>Actinomycetes</taxon>
        <taxon>Kitasatosporales</taxon>
        <taxon>Streptomycetaceae</taxon>
        <taxon>Kitasatospora</taxon>
    </lineage>
</organism>
<dbReference type="InterPro" id="IPR016039">
    <property type="entry name" value="Thiolase-like"/>
</dbReference>
<dbReference type="Pfam" id="PF08541">
    <property type="entry name" value="ACP_syn_III_C"/>
    <property type="match status" value="1"/>
</dbReference>
<gene>
    <name evidence="4" type="ORF">FHR34_006624</name>
</gene>
<proteinExistence type="predicted"/>
<dbReference type="SUPFAM" id="SSF53901">
    <property type="entry name" value="Thiolase-like"/>
    <property type="match status" value="1"/>
</dbReference>
<evidence type="ECO:0000256" key="1">
    <source>
        <dbReference type="ARBA" id="ARBA00022679"/>
    </source>
</evidence>
<dbReference type="PANTHER" id="PTHR34069:SF2">
    <property type="entry name" value="BETA-KETOACYL-[ACYL-CARRIER-PROTEIN] SYNTHASE III"/>
    <property type="match status" value="1"/>
</dbReference>
<comment type="caution">
    <text evidence="4">The sequence shown here is derived from an EMBL/GenBank/DDBJ whole genome shotgun (WGS) entry which is preliminary data.</text>
</comment>
<dbReference type="EC" id="2.3.1.180" evidence="4"/>
<dbReference type="InterPro" id="IPR013747">
    <property type="entry name" value="ACP_syn_III_C"/>
</dbReference>
<evidence type="ECO:0000313" key="5">
    <source>
        <dbReference type="Proteomes" id="UP000540506"/>
    </source>
</evidence>
<feature type="domain" description="Beta-ketoacyl-[acyl-carrier-protein] synthase III C-terminal" evidence="3">
    <location>
        <begin position="283"/>
        <end position="360"/>
    </location>
</feature>
<dbReference type="EMBL" id="JACHJV010000002">
    <property type="protein sequence ID" value="MBB4927529.1"/>
    <property type="molecule type" value="Genomic_DNA"/>
</dbReference>
<accession>A0A7W7R908</accession>
<dbReference type="AlphaFoldDB" id="A0A7W7R908"/>
<keyword evidence="2 4" id="KW-0012">Acyltransferase</keyword>
<dbReference type="RefSeq" id="WP_184943933.1">
    <property type="nucleotide sequence ID" value="NZ_JACHJV010000002.1"/>
</dbReference>
<sequence>MSATLPFPFVISGVHAQIGEVMTMEDWAELARIPHRNRRGRHLRGSDIKRLLGVEAKSWDATEQRFATLDTIVRVAAEALASAGREPTEVDQIVVSTCSPHQIMLDQDAFALAREIGVPDGVAPLQLGAGCAGLGRAVALLSRMRLKTALVVCYNIGSSWGVGADGGPLPIYAENSWHPFAKTLWCAGALFSDACTAMVFERDEDSPGICLYSRDSHSFGSEPGFLDPLVHYPGGGVAHPPGRPGSAELSAFGLNGDALARYYAGGMMLNHQALERALPGYVERVRRVYTHQAGPALVEDFAQLADLPPGKAPTNVRQLGNLVSAATPTLFYSDCLEKEIGNGDLACFSVVGAGPERGAFIAPVRIPGMVTSSHPPVPVPLDAR</sequence>
<dbReference type="PANTHER" id="PTHR34069">
    <property type="entry name" value="3-OXOACYL-[ACYL-CARRIER-PROTEIN] SYNTHASE 3"/>
    <property type="match status" value="1"/>
</dbReference>
<protein>
    <submittedName>
        <fullName evidence="4">3-oxoacyl-[acyl-carrier-protein] synthase-3</fullName>
        <ecNumber evidence="4">2.3.1.180</ecNumber>
    </submittedName>
</protein>
<keyword evidence="5" id="KW-1185">Reference proteome</keyword>
<dbReference type="GO" id="GO:0044550">
    <property type="term" value="P:secondary metabolite biosynthetic process"/>
    <property type="evidence" value="ECO:0007669"/>
    <property type="project" value="TreeGrafter"/>
</dbReference>
<keyword evidence="1 4" id="KW-0808">Transferase</keyword>
<dbReference type="Proteomes" id="UP000540506">
    <property type="component" value="Unassembled WGS sequence"/>
</dbReference>
<evidence type="ECO:0000259" key="3">
    <source>
        <dbReference type="Pfam" id="PF08541"/>
    </source>
</evidence>
<evidence type="ECO:0000313" key="4">
    <source>
        <dbReference type="EMBL" id="MBB4927529.1"/>
    </source>
</evidence>
<dbReference type="GO" id="GO:0033818">
    <property type="term" value="F:beta-ketoacyl-acyl-carrier-protein synthase III activity"/>
    <property type="evidence" value="ECO:0007669"/>
    <property type="project" value="UniProtKB-EC"/>
</dbReference>
<dbReference type="Gene3D" id="3.40.47.10">
    <property type="match status" value="1"/>
</dbReference>
<reference evidence="4 5" key="1">
    <citation type="submission" date="2020-08" db="EMBL/GenBank/DDBJ databases">
        <title>Sequencing the genomes of 1000 actinobacteria strains.</title>
        <authorList>
            <person name="Klenk H.-P."/>
        </authorList>
    </citation>
    <scope>NUCLEOTIDE SEQUENCE [LARGE SCALE GENOMIC DNA]</scope>
    <source>
        <strain evidence="4 5">DSM 41654</strain>
    </source>
</reference>
<name>A0A7W7R908_KITKI</name>